<accession>A0A1E7FAF4</accession>
<feature type="compositionally biased region" description="Basic and acidic residues" evidence="1">
    <location>
        <begin position="109"/>
        <end position="121"/>
    </location>
</feature>
<evidence type="ECO:0000313" key="2">
    <source>
        <dbReference type="EMBL" id="OEU15141.1"/>
    </source>
</evidence>
<dbReference type="Proteomes" id="UP000095751">
    <property type="component" value="Unassembled WGS sequence"/>
</dbReference>
<sequence length="409" mass="47028">MVFKSYHNPAGLDYDIEDDPGETESIRSTKSVKELKKTEEICKNERLKAHTLSIPTITCNKKTGKHTDEEEWKVITKGSTKPKADNYDNKKQTNNNKKKTKEKTSNNNDPRKNDNTKKTDTDSADTLQEKKQRRTTKRDGEENKTVKRKTNTEDEEGVRTIDARLISLKEAIAEIKRVTIRAKYEPTPQERRTINDEEEEINVATNSKDTTDESDKNKTNTNTQEDKAREPDNSEQNNNKKDKEDNNNNKKTSTNENNNEKGDPDGRKQSNGKSVSIIDIAEMDTFTFTIGWNPKDYRGRDGKAVLRSQLRAIVHKSPGTVFHPTNRNTAPTPRDIHSVNNDFPNTPEEFDDFFDQNTNRNRSNYRIYMKATMSHNEKELQQRMFNYLRYNKIYLNSPSPGTGSGGTVH</sequence>
<feature type="compositionally biased region" description="Basic and acidic residues" evidence="1">
    <location>
        <begin position="171"/>
        <end position="195"/>
    </location>
</feature>
<reference evidence="2 3" key="1">
    <citation type="submission" date="2016-09" db="EMBL/GenBank/DDBJ databases">
        <title>Extensive genetic diversity and differential bi-allelic expression allows diatom success in the polar Southern Ocean.</title>
        <authorList>
            <consortium name="DOE Joint Genome Institute"/>
            <person name="Mock T."/>
            <person name="Otillar R.P."/>
            <person name="Strauss J."/>
            <person name="Dupont C."/>
            <person name="Frickenhaus S."/>
            <person name="Maumus F."/>
            <person name="Mcmullan M."/>
            <person name="Sanges R."/>
            <person name="Schmutz J."/>
            <person name="Toseland A."/>
            <person name="Valas R."/>
            <person name="Veluchamy A."/>
            <person name="Ward B.J."/>
            <person name="Allen A."/>
            <person name="Barry K."/>
            <person name="Falciatore A."/>
            <person name="Ferrante M."/>
            <person name="Fortunato A.E."/>
            <person name="Gloeckner G."/>
            <person name="Gruber A."/>
            <person name="Hipkin R."/>
            <person name="Janech M."/>
            <person name="Kroth P."/>
            <person name="Leese F."/>
            <person name="Lindquist E."/>
            <person name="Lyon B.R."/>
            <person name="Martin J."/>
            <person name="Mayer C."/>
            <person name="Parker M."/>
            <person name="Quesneville H."/>
            <person name="Raymond J."/>
            <person name="Uhlig C."/>
            <person name="Valentin K.U."/>
            <person name="Worden A.Z."/>
            <person name="Armbrust E.V."/>
            <person name="Bowler C."/>
            <person name="Green B."/>
            <person name="Moulton V."/>
            <person name="Van Oosterhout C."/>
            <person name="Grigoriev I."/>
        </authorList>
    </citation>
    <scope>NUCLEOTIDE SEQUENCE [LARGE SCALE GENOMIC DNA]</scope>
    <source>
        <strain evidence="2 3">CCMP1102</strain>
    </source>
</reference>
<gene>
    <name evidence="2" type="ORF">FRACYDRAFT_239820</name>
</gene>
<evidence type="ECO:0000256" key="1">
    <source>
        <dbReference type="SAM" id="MobiDB-lite"/>
    </source>
</evidence>
<protein>
    <submittedName>
        <fullName evidence="2">Uncharacterized protein</fullName>
    </submittedName>
</protein>
<feature type="region of interest" description="Disordered" evidence="1">
    <location>
        <begin position="1"/>
        <end position="32"/>
    </location>
</feature>
<dbReference type="KEGG" id="fcy:FRACYDRAFT_239820"/>
<name>A0A1E7FAF4_9STRA</name>
<feature type="region of interest" description="Disordered" evidence="1">
    <location>
        <begin position="58"/>
        <end position="271"/>
    </location>
</feature>
<organism evidence="2 3">
    <name type="scientific">Fragilariopsis cylindrus CCMP1102</name>
    <dbReference type="NCBI Taxonomy" id="635003"/>
    <lineage>
        <taxon>Eukaryota</taxon>
        <taxon>Sar</taxon>
        <taxon>Stramenopiles</taxon>
        <taxon>Ochrophyta</taxon>
        <taxon>Bacillariophyta</taxon>
        <taxon>Bacillariophyceae</taxon>
        <taxon>Bacillariophycidae</taxon>
        <taxon>Bacillariales</taxon>
        <taxon>Bacillariaceae</taxon>
        <taxon>Fragilariopsis</taxon>
    </lineage>
</organism>
<feature type="compositionally biased region" description="Basic and acidic residues" evidence="1">
    <location>
        <begin position="65"/>
        <end position="74"/>
    </location>
</feature>
<dbReference type="AlphaFoldDB" id="A0A1E7FAF4"/>
<feature type="compositionally biased region" description="Basic and acidic residues" evidence="1">
    <location>
        <begin position="258"/>
        <end position="268"/>
    </location>
</feature>
<proteinExistence type="predicted"/>
<feature type="compositionally biased region" description="Basic and acidic residues" evidence="1">
    <location>
        <begin position="82"/>
        <end position="91"/>
    </location>
</feature>
<evidence type="ECO:0000313" key="3">
    <source>
        <dbReference type="Proteomes" id="UP000095751"/>
    </source>
</evidence>
<dbReference type="EMBL" id="KV784359">
    <property type="protein sequence ID" value="OEU15141.1"/>
    <property type="molecule type" value="Genomic_DNA"/>
</dbReference>
<keyword evidence="3" id="KW-1185">Reference proteome</keyword>
<feature type="compositionally biased region" description="Basic and acidic residues" evidence="1">
    <location>
        <begin position="209"/>
        <end position="248"/>
    </location>
</feature>
<dbReference type="InParanoid" id="A0A1E7FAF4"/>